<organism evidence="3 4">
    <name type="scientific">Mycoplasma haemofelis (strain Ohio2)</name>
    <dbReference type="NCBI Taxonomy" id="859194"/>
    <lineage>
        <taxon>Bacteria</taxon>
        <taxon>Bacillati</taxon>
        <taxon>Mycoplasmatota</taxon>
        <taxon>Mollicutes</taxon>
        <taxon>Mycoplasmataceae</taxon>
        <taxon>Mycoplasma</taxon>
    </lineage>
</organism>
<evidence type="ECO:0000256" key="1">
    <source>
        <dbReference type="SAM" id="MobiDB-lite"/>
    </source>
</evidence>
<protein>
    <submittedName>
        <fullName evidence="3">Uncharacterized protein</fullName>
    </submittedName>
</protein>
<evidence type="ECO:0000313" key="3">
    <source>
        <dbReference type="EMBL" id="AEG73388.1"/>
    </source>
</evidence>
<evidence type="ECO:0000256" key="2">
    <source>
        <dbReference type="SAM" id="SignalP"/>
    </source>
</evidence>
<proteinExistence type="predicted"/>
<dbReference type="STRING" id="859194.MHF_1146"/>
<dbReference type="Proteomes" id="UP000007952">
    <property type="component" value="Chromosome"/>
</dbReference>
<dbReference type="EMBL" id="CP002808">
    <property type="protein sequence ID" value="AEG73388.1"/>
    <property type="molecule type" value="Genomic_DNA"/>
</dbReference>
<name>F6FJN3_MYCHI</name>
<keyword evidence="2" id="KW-0732">Signal</keyword>
<reference evidence="3 4" key="1">
    <citation type="journal article" date="2011" name="J. Bacteriol.">
        <title>Complete genome sequences of two hemotropic Mycoplasmas, Mycoplasma haemofelis strain Ohio2 and Mycoplasma suis strain Illinois.</title>
        <authorList>
            <person name="Messick J.B."/>
            <person name="Santos A.P."/>
            <person name="Guimaraes A.M."/>
        </authorList>
    </citation>
    <scope>NUCLEOTIDE SEQUENCE [LARGE SCALE GENOMIC DNA]</scope>
    <source>
        <strain evidence="3 4">Ohio2</strain>
    </source>
</reference>
<reference key="2">
    <citation type="submission" date="2011-05" db="EMBL/GenBank/DDBJ databases">
        <title>The Genome of Mycoplasma haemofelis Strain Ohio2, a pathogenic hemoplasma of the cat.</title>
        <authorList>
            <person name="Santos A.P."/>
            <person name="Guimaraes A.M.S."/>
            <person name="SanMiguel P.J."/>
            <person name="Martin S.W."/>
            <person name="Messick J.B."/>
        </authorList>
    </citation>
    <scope>NUCLEOTIDE SEQUENCE</scope>
    <source>
        <strain>Ohio2</strain>
    </source>
</reference>
<accession>F6FJN3</accession>
<dbReference type="AlphaFoldDB" id="F6FJN3"/>
<feature type="compositionally biased region" description="Basic and acidic residues" evidence="1">
    <location>
        <begin position="63"/>
        <end position="75"/>
    </location>
</feature>
<dbReference type="HOGENOM" id="CLU_111546_0_0_14"/>
<sequence length="191" mass="21119">MRIKMSNLAFLKVLCGGAATAGTVGVGSFLISDTSSEDSLATKKVKFEVQEQLEEPEVEEEVSTEKEMIPEEPTKVPETISKPSAPVIPPKCTFYIVEEPKGRGKDRIVTKILEKVTQEQSSWLKDKGRTFAGDVNKACPTVTDKPKNVYVWKDYWGYWIYAGDISTQDWLLKEGVEIPAALKTNSGGRAS</sequence>
<feature type="region of interest" description="Disordered" evidence="1">
    <location>
        <begin position="54"/>
        <end position="82"/>
    </location>
</feature>
<feature type="signal peptide" evidence="2">
    <location>
        <begin position="1"/>
        <end position="21"/>
    </location>
</feature>
<evidence type="ECO:0000313" key="4">
    <source>
        <dbReference type="Proteomes" id="UP000007952"/>
    </source>
</evidence>
<dbReference type="KEGG" id="mhf:MHF_1146"/>
<feature type="chain" id="PRO_5003334137" evidence="2">
    <location>
        <begin position="22"/>
        <end position="191"/>
    </location>
</feature>
<gene>
    <name evidence="3" type="ordered locus">MHF_1146</name>
</gene>